<dbReference type="AlphaFoldDB" id="A0A371RFH7"/>
<comment type="caution">
    <text evidence="2">The sequence shown here is derived from an EMBL/GenBank/DDBJ whole genome shotgun (WGS) entry which is preliminary data.</text>
</comment>
<protein>
    <recommendedName>
        <fullName evidence="4">DUF1311 domain-containing protein</fullName>
    </recommendedName>
</protein>
<dbReference type="EMBL" id="QUQO01000001">
    <property type="protein sequence ID" value="RFB04214.1"/>
    <property type="molecule type" value="Genomic_DNA"/>
</dbReference>
<sequence>MKLIMCTAACMTASIPFTAMAQPAPEELVSLAAGELSEEKVETLSRCVALAQIDLAELEARAEERGGEVPPPISKARDTAEEVTAIWQQALEEKLKPAAEETGADEEISALKADTEAWAAEIDQPENRDEKIATRRDCATKVMQAISAVK</sequence>
<dbReference type="Proteomes" id="UP000264589">
    <property type="component" value="Unassembled WGS sequence"/>
</dbReference>
<feature type="chain" id="PRO_5016563599" description="DUF1311 domain-containing protein" evidence="1">
    <location>
        <begin position="22"/>
        <end position="150"/>
    </location>
</feature>
<dbReference type="InParanoid" id="A0A371RFH7"/>
<evidence type="ECO:0000313" key="3">
    <source>
        <dbReference type="Proteomes" id="UP000264589"/>
    </source>
</evidence>
<reference evidence="2 3" key="1">
    <citation type="submission" date="2018-08" db="EMBL/GenBank/DDBJ databases">
        <title>Parvularcula sp. SM1705, isolated from surface water of the South Sea China.</title>
        <authorList>
            <person name="Sun L."/>
        </authorList>
    </citation>
    <scope>NUCLEOTIDE SEQUENCE [LARGE SCALE GENOMIC DNA]</scope>
    <source>
        <strain evidence="2 3">SM1705</strain>
    </source>
</reference>
<name>A0A371RFH7_9PROT</name>
<evidence type="ECO:0000256" key="1">
    <source>
        <dbReference type="SAM" id="SignalP"/>
    </source>
</evidence>
<proteinExistence type="predicted"/>
<gene>
    <name evidence="2" type="ORF">DX908_02295</name>
</gene>
<evidence type="ECO:0000313" key="2">
    <source>
        <dbReference type="EMBL" id="RFB04214.1"/>
    </source>
</evidence>
<feature type="signal peptide" evidence="1">
    <location>
        <begin position="1"/>
        <end position="21"/>
    </location>
</feature>
<evidence type="ECO:0008006" key="4">
    <source>
        <dbReference type="Google" id="ProtNLM"/>
    </source>
</evidence>
<keyword evidence="1" id="KW-0732">Signal</keyword>
<organism evidence="2 3">
    <name type="scientific">Parvularcula marina</name>
    <dbReference type="NCBI Taxonomy" id="2292771"/>
    <lineage>
        <taxon>Bacteria</taxon>
        <taxon>Pseudomonadati</taxon>
        <taxon>Pseudomonadota</taxon>
        <taxon>Alphaproteobacteria</taxon>
        <taxon>Parvularculales</taxon>
        <taxon>Parvularculaceae</taxon>
        <taxon>Parvularcula</taxon>
    </lineage>
</organism>
<accession>A0A371RFH7</accession>
<keyword evidence="3" id="KW-1185">Reference proteome</keyword>